<protein>
    <submittedName>
        <fullName evidence="9">4Fe-4S dicluster domain-containing protein</fullName>
    </submittedName>
</protein>
<dbReference type="InterPro" id="IPR003741">
    <property type="entry name" value="LUD_dom"/>
</dbReference>
<evidence type="ECO:0000256" key="1">
    <source>
        <dbReference type="ARBA" id="ARBA00022448"/>
    </source>
</evidence>
<dbReference type="AlphaFoldDB" id="A0A7C2WSC2"/>
<dbReference type="GO" id="GO:0051539">
    <property type="term" value="F:4 iron, 4 sulfur cluster binding"/>
    <property type="evidence" value="ECO:0007669"/>
    <property type="project" value="UniProtKB-KW"/>
</dbReference>
<dbReference type="GO" id="GO:0006089">
    <property type="term" value="P:lactate metabolic process"/>
    <property type="evidence" value="ECO:0007669"/>
    <property type="project" value="InterPro"/>
</dbReference>
<keyword evidence="1" id="KW-0813">Transport</keyword>
<evidence type="ECO:0000256" key="4">
    <source>
        <dbReference type="ARBA" id="ARBA00022737"/>
    </source>
</evidence>
<keyword evidence="6" id="KW-0408">Iron</keyword>
<dbReference type="EMBL" id="DSID01000774">
    <property type="protein sequence ID" value="HEX71597.1"/>
    <property type="molecule type" value="Genomic_DNA"/>
</dbReference>
<evidence type="ECO:0000313" key="9">
    <source>
        <dbReference type="EMBL" id="HEX71597.1"/>
    </source>
</evidence>
<feature type="domain" description="4Fe-4S ferredoxin-type" evidence="8">
    <location>
        <begin position="309"/>
        <end position="339"/>
    </location>
</feature>
<dbReference type="InterPro" id="IPR017900">
    <property type="entry name" value="4Fe4S_Fe_S_CS"/>
</dbReference>
<dbReference type="Gene3D" id="3.40.50.10420">
    <property type="entry name" value="NagB/RpiA/CoA transferase-like"/>
    <property type="match status" value="1"/>
</dbReference>
<dbReference type="GO" id="GO:0046872">
    <property type="term" value="F:metal ion binding"/>
    <property type="evidence" value="ECO:0007669"/>
    <property type="project" value="UniProtKB-KW"/>
</dbReference>
<dbReference type="PROSITE" id="PS51379">
    <property type="entry name" value="4FE4S_FER_2"/>
    <property type="match status" value="2"/>
</dbReference>
<proteinExistence type="predicted"/>
<dbReference type="InterPro" id="IPR009051">
    <property type="entry name" value="Helical_ferredxn"/>
</dbReference>
<dbReference type="GO" id="GO:0016491">
    <property type="term" value="F:oxidoreductase activity"/>
    <property type="evidence" value="ECO:0007669"/>
    <property type="project" value="UniProtKB-ARBA"/>
</dbReference>
<name>A0A7C2WSC2_9BACT</name>
<dbReference type="SUPFAM" id="SSF100950">
    <property type="entry name" value="NagB/RpiA/CoA transferase-like"/>
    <property type="match status" value="1"/>
</dbReference>
<comment type="caution">
    <text evidence="9">The sequence shown here is derived from an EMBL/GenBank/DDBJ whole genome shotgun (WGS) entry which is preliminary data.</text>
</comment>
<keyword evidence="3" id="KW-0479">Metal-binding</keyword>
<organism evidence="9">
    <name type="scientific">Thermorudis sp</name>
    <dbReference type="NCBI Taxonomy" id="1969470"/>
    <lineage>
        <taxon>Bacteria</taxon>
        <taxon>Pseudomonadati</taxon>
        <taxon>Thermomicrobiota</taxon>
        <taxon>Thermomicrobia</taxon>
        <taxon>Thermomicrobia incertae sedis</taxon>
        <taxon>Thermorudis</taxon>
    </lineage>
</organism>
<dbReference type="PANTHER" id="PTHR47153:SF2">
    <property type="entry name" value="LACTATE UTILIZATION PROTEIN B"/>
    <property type="match status" value="1"/>
</dbReference>
<dbReference type="SUPFAM" id="SSF46548">
    <property type="entry name" value="alpha-helical ferredoxin"/>
    <property type="match status" value="1"/>
</dbReference>
<dbReference type="Pfam" id="PF02754">
    <property type="entry name" value="CCG"/>
    <property type="match status" value="2"/>
</dbReference>
<dbReference type="PANTHER" id="PTHR47153">
    <property type="entry name" value="LACTATE UTILIZATION PROTEIN B"/>
    <property type="match status" value="1"/>
</dbReference>
<keyword evidence="2" id="KW-0004">4Fe-4S</keyword>
<evidence type="ECO:0000256" key="5">
    <source>
        <dbReference type="ARBA" id="ARBA00022982"/>
    </source>
</evidence>
<dbReference type="PROSITE" id="PS00198">
    <property type="entry name" value="4FE4S_FER_1"/>
    <property type="match status" value="2"/>
</dbReference>
<keyword evidence="4" id="KW-0677">Repeat</keyword>
<feature type="domain" description="4Fe-4S ferredoxin-type" evidence="8">
    <location>
        <begin position="358"/>
        <end position="387"/>
    </location>
</feature>
<dbReference type="Pfam" id="PF13183">
    <property type="entry name" value="Fer4_8"/>
    <property type="match status" value="1"/>
</dbReference>
<sequence>MPARSKTFQRELDAAIADPNLARALDRALSTFRERRAQAFAGLDFEAMRQELRRRKESAIARLPELIEQFTREAEAVGAQVYLAGTPEEACAIVRDIAARHGIRLAVKTKSMATEEIRLNLALEQAGIQVVESDLGEWIIQLAGEHPSHLIAPAIHKSREEIAALFSRLLGREIPPDPPELVTVARQELRRFFIEAGMGITGANAAVAETGTLVIVTNEGNAELVTTLPPVHVAVLGVEKIVPTLDDVTAMLRLLPRSGTAQKLTVRVSFITGPSRTSDIELTPVRGAHGPKELHIVLLDNGRLAAREDPELVDTLYCIRCGACSNVCPPYQVVSGHLFGYIYTGPIGLPLTAIHHGMEPVADPQSLCVSCNACELVCPVAIPIPRLILDVRARVAERLGLPWLKDQALERWTKPGSGDRWARLAALATAPLADREGYLSRTPFLNGATEQRHLIAPARKPLRDRLRHLAGRAGHERPVPAPRFQDSRAAGLTVAFFPGCLTDRVLPEMGEAVVRVLEACGCRVVFPLDQHCCGLVAANMGDRPRARAMARQTIQMLEATEADWVVTNSTSCLAAVVQDYQHLFRTEPEWRERAARQAERLIDFTTFLDRIAALGPQRWTRPGPRVTYHDACQSHNALGIREAPRRLLTEVLGCELVEMRESSVCCGFGGSFSVDYPQLSSAILTRKLDNAAQTGAELIVADNPGCLMQIRGGLHAGGSALRALHLAELIAERLGELVEVGETVESSAPVRGNFPG</sequence>
<evidence type="ECO:0000256" key="7">
    <source>
        <dbReference type="ARBA" id="ARBA00023014"/>
    </source>
</evidence>
<evidence type="ECO:0000259" key="8">
    <source>
        <dbReference type="PROSITE" id="PS51379"/>
    </source>
</evidence>
<keyword evidence="7" id="KW-0411">Iron-sulfur</keyword>
<dbReference type="InterPro" id="IPR017896">
    <property type="entry name" value="4Fe4S_Fe-S-bd"/>
</dbReference>
<gene>
    <name evidence="9" type="ORF">ENP13_10220</name>
</gene>
<dbReference type="InterPro" id="IPR004452">
    <property type="entry name" value="LutB/LldF"/>
</dbReference>
<evidence type="ECO:0000256" key="2">
    <source>
        <dbReference type="ARBA" id="ARBA00022485"/>
    </source>
</evidence>
<accession>A0A7C2WSC2</accession>
<dbReference type="Pfam" id="PF02589">
    <property type="entry name" value="LUD_dom"/>
    <property type="match status" value="1"/>
</dbReference>
<dbReference type="InterPro" id="IPR037171">
    <property type="entry name" value="NagB/RpiA_transferase-like"/>
</dbReference>
<reference evidence="9" key="1">
    <citation type="journal article" date="2020" name="mSystems">
        <title>Genome- and Community-Level Interaction Insights into Carbon Utilization and Element Cycling Functions of Hydrothermarchaeota in Hydrothermal Sediment.</title>
        <authorList>
            <person name="Zhou Z."/>
            <person name="Liu Y."/>
            <person name="Xu W."/>
            <person name="Pan J."/>
            <person name="Luo Z.H."/>
            <person name="Li M."/>
        </authorList>
    </citation>
    <scope>NUCLEOTIDE SEQUENCE [LARGE SCALE GENOMIC DNA]</scope>
    <source>
        <strain evidence="9">SpSt-192</strain>
    </source>
</reference>
<keyword evidence="5" id="KW-0249">Electron transport</keyword>
<dbReference type="Gene3D" id="1.10.1060.10">
    <property type="entry name" value="Alpha-helical ferredoxin"/>
    <property type="match status" value="1"/>
</dbReference>
<evidence type="ECO:0000256" key="6">
    <source>
        <dbReference type="ARBA" id="ARBA00023004"/>
    </source>
</evidence>
<evidence type="ECO:0000256" key="3">
    <source>
        <dbReference type="ARBA" id="ARBA00022723"/>
    </source>
</evidence>
<dbReference type="InterPro" id="IPR024185">
    <property type="entry name" value="FTHF_cligase-like_sf"/>
</dbReference>
<dbReference type="InterPro" id="IPR004017">
    <property type="entry name" value="Cys_rich_dom"/>
</dbReference>